<dbReference type="GeneID" id="97672728"/>
<dbReference type="InterPro" id="IPR001932">
    <property type="entry name" value="PPM-type_phosphatase-like_dom"/>
</dbReference>
<dbReference type="PROSITE" id="PS51746">
    <property type="entry name" value="PPM_2"/>
    <property type="match status" value="1"/>
</dbReference>
<reference evidence="3" key="1">
    <citation type="submission" date="2015-07" db="EMBL/GenBank/DDBJ databases">
        <authorList>
            <person name="Rodrigo-Torres Lidia"/>
            <person name="Arahal R.David."/>
        </authorList>
    </citation>
    <scope>NUCLEOTIDE SEQUENCE [LARGE SCALE GENOMIC DNA]</scope>
    <source>
        <strain evidence="3">CECT 5096</strain>
    </source>
</reference>
<dbReference type="STRING" id="311410.LA5095_04907"/>
<dbReference type="SUPFAM" id="SSF81606">
    <property type="entry name" value="PP2C-like"/>
    <property type="match status" value="1"/>
</dbReference>
<dbReference type="EMBL" id="CXWC01000015">
    <property type="protein sequence ID" value="CTQ78172.1"/>
    <property type="molecule type" value="Genomic_DNA"/>
</dbReference>
<keyword evidence="3" id="KW-1185">Reference proteome</keyword>
<evidence type="ECO:0000313" key="3">
    <source>
        <dbReference type="Proteomes" id="UP000049983"/>
    </source>
</evidence>
<evidence type="ECO:0000313" key="2">
    <source>
        <dbReference type="EMBL" id="CTQ78172.1"/>
    </source>
</evidence>
<dbReference type="RefSeq" id="WP_055119866.1">
    <property type="nucleotide sequence ID" value="NZ_CXWA01000009.1"/>
</dbReference>
<name>A0A0M6ZIH3_9HYPH</name>
<protein>
    <recommendedName>
        <fullName evidence="1">PPM-type phosphatase domain-containing protein</fullName>
    </recommendedName>
</protein>
<dbReference type="Gene3D" id="3.60.40.10">
    <property type="entry name" value="PPM-type phosphatase domain"/>
    <property type="match status" value="1"/>
</dbReference>
<feature type="domain" description="PPM-type phosphatase" evidence="1">
    <location>
        <begin position="4"/>
        <end position="219"/>
    </location>
</feature>
<dbReference type="SMART" id="SM00332">
    <property type="entry name" value="PP2Cc"/>
    <property type="match status" value="1"/>
</dbReference>
<accession>A0A0M6ZIH3</accession>
<dbReference type="Proteomes" id="UP000049983">
    <property type="component" value="Unassembled WGS sequence"/>
</dbReference>
<gene>
    <name evidence="2" type="ORF">LA5096_05482</name>
</gene>
<organism evidence="2 3">
    <name type="scientific">Roseibium album</name>
    <dbReference type="NCBI Taxonomy" id="311410"/>
    <lineage>
        <taxon>Bacteria</taxon>
        <taxon>Pseudomonadati</taxon>
        <taxon>Pseudomonadota</taxon>
        <taxon>Alphaproteobacteria</taxon>
        <taxon>Hyphomicrobiales</taxon>
        <taxon>Stappiaceae</taxon>
        <taxon>Roseibium</taxon>
    </lineage>
</organism>
<dbReference type="OrthoDB" id="7004480at2"/>
<proteinExistence type="predicted"/>
<dbReference type="AlphaFoldDB" id="A0A0M6ZIH3"/>
<dbReference type="InterPro" id="IPR036457">
    <property type="entry name" value="PPM-type-like_dom_sf"/>
</dbReference>
<evidence type="ECO:0000259" key="1">
    <source>
        <dbReference type="PROSITE" id="PS51746"/>
    </source>
</evidence>
<sequence length="242" mass="26832">MNIGISWRSEQGLLTPDNRDWCGIGLRNDAILCIVLDGSTSGENSGEYAHQIARRLVDWFTIFDNVTLEAIIDRLRFIHRELTLKFRRSSASFVIAFVEKNGLTHLLHAGDCLAMASDGALGLVSHIQPHTLTNAICQMPIDDIASSPLRNRLTRSFRSTEFMPPDVCNYTPVANQKLILATDGFWAALDSEEKAKFLAGDLVSSCKERDDCSVLSLEFSSDRSGEVKLGTSKNCYLMDARA</sequence>